<evidence type="ECO:0000313" key="9">
    <source>
        <dbReference type="Proteomes" id="UP000693946"/>
    </source>
</evidence>
<organism evidence="8 9">
    <name type="scientific">Solea senegalensis</name>
    <name type="common">Senegalese sole</name>
    <dbReference type="NCBI Taxonomy" id="28829"/>
    <lineage>
        <taxon>Eukaryota</taxon>
        <taxon>Metazoa</taxon>
        <taxon>Chordata</taxon>
        <taxon>Craniata</taxon>
        <taxon>Vertebrata</taxon>
        <taxon>Euteleostomi</taxon>
        <taxon>Actinopterygii</taxon>
        <taxon>Neopterygii</taxon>
        <taxon>Teleostei</taxon>
        <taxon>Neoteleostei</taxon>
        <taxon>Acanthomorphata</taxon>
        <taxon>Carangaria</taxon>
        <taxon>Pleuronectiformes</taxon>
        <taxon>Pleuronectoidei</taxon>
        <taxon>Soleidae</taxon>
        <taxon>Solea</taxon>
    </lineage>
</organism>
<dbReference type="EMBL" id="JAGKHQ010000002">
    <property type="protein sequence ID" value="KAG7521616.1"/>
    <property type="molecule type" value="Genomic_DNA"/>
</dbReference>
<evidence type="ECO:0000256" key="1">
    <source>
        <dbReference type="ARBA" id="ARBA00022676"/>
    </source>
</evidence>
<proteinExistence type="inferred from homology"/>
<evidence type="ECO:0000256" key="3">
    <source>
        <dbReference type="ARBA" id="ARBA00022695"/>
    </source>
</evidence>
<evidence type="ECO:0000256" key="6">
    <source>
        <dbReference type="ARBA" id="ARBA00024347"/>
    </source>
</evidence>
<evidence type="ECO:0000256" key="2">
    <source>
        <dbReference type="ARBA" id="ARBA00022679"/>
    </source>
</evidence>
<name>A0AAV6SVP0_SOLSE</name>
<dbReference type="AlphaFoldDB" id="A0AAV6SVP0"/>
<dbReference type="InterPro" id="IPR051838">
    <property type="entry name" value="ARTD_PARP"/>
</dbReference>
<keyword evidence="4" id="KW-0013">ADP-ribosylation</keyword>
<sequence>METDHQQWMDEQTDEDSDSEENLCGIQESCTTGLCHHPQLETDVESVRTLYSDSAISVRVYDSIDDVDVDLNINTNFLGEEVAKAWGVNSSEPIVIRLHFSLSQYLDGPAPSVEVFQPSNSDHFSVGKQLEK</sequence>
<evidence type="ECO:0000256" key="5">
    <source>
        <dbReference type="ARBA" id="ARBA00023027"/>
    </source>
</evidence>
<dbReference type="Proteomes" id="UP000693946">
    <property type="component" value="Linkage Group LG10"/>
</dbReference>
<gene>
    <name evidence="8" type="ORF">JOB18_002533</name>
</gene>
<comment type="similarity">
    <text evidence="6">Belongs to the ARTD/PARP family.</text>
</comment>
<reference evidence="8 9" key="1">
    <citation type="journal article" date="2021" name="Sci. Rep.">
        <title>Chromosome anchoring in Senegalese sole (Solea senegalensis) reveals sex-associated markers and genome rearrangements in flatfish.</title>
        <authorList>
            <person name="Guerrero-Cozar I."/>
            <person name="Gomez-Garrido J."/>
            <person name="Berbel C."/>
            <person name="Martinez-Blanch J.F."/>
            <person name="Alioto T."/>
            <person name="Claros M.G."/>
            <person name="Gagnaire P.A."/>
            <person name="Manchado M."/>
        </authorList>
    </citation>
    <scope>NUCLEOTIDE SEQUENCE [LARGE SCALE GENOMIC DNA]</scope>
    <source>
        <strain evidence="8">Sse05_10M</strain>
    </source>
</reference>
<keyword evidence="3" id="KW-0548">Nucleotidyltransferase</keyword>
<keyword evidence="2" id="KW-0808">Transferase</keyword>
<dbReference type="GO" id="GO:0016779">
    <property type="term" value="F:nucleotidyltransferase activity"/>
    <property type="evidence" value="ECO:0007669"/>
    <property type="project" value="UniProtKB-KW"/>
</dbReference>
<protein>
    <submittedName>
        <fullName evidence="8">Uncharacterized protein</fullName>
    </submittedName>
</protein>
<keyword evidence="5" id="KW-0520">NAD</keyword>
<dbReference type="PANTHER" id="PTHR21328">
    <property type="entry name" value="POLY ADP-RIBOSE POLYMERASE FAMILY, MEMBER PARP"/>
    <property type="match status" value="1"/>
</dbReference>
<feature type="region of interest" description="Disordered" evidence="7">
    <location>
        <begin position="1"/>
        <end position="21"/>
    </location>
</feature>
<dbReference type="GO" id="GO:0016757">
    <property type="term" value="F:glycosyltransferase activity"/>
    <property type="evidence" value="ECO:0007669"/>
    <property type="project" value="UniProtKB-KW"/>
</dbReference>
<evidence type="ECO:0000256" key="4">
    <source>
        <dbReference type="ARBA" id="ARBA00022765"/>
    </source>
</evidence>
<feature type="compositionally biased region" description="Acidic residues" evidence="7">
    <location>
        <begin position="11"/>
        <end position="21"/>
    </location>
</feature>
<evidence type="ECO:0000313" key="8">
    <source>
        <dbReference type="EMBL" id="KAG7521616.1"/>
    </source>
</evidence>
<evidence type="ECO:0000256" key="7">
    <source>
        <dbReference type="SAM" id="MobiDB-lite"/>
    </source>
</evidence>
<keyword evidence="1" id="KW-0328">Glycosyltransferase</keyword>
<comment type="caution">
    <text evidence="8">The sequence shown here is derived from an EMBL/GenBank/DDBJ whole genome shotgun (WGS) entry which is preliminary data.</text>
</comment>
<accession>A0AAV6SVP0</accession>
<keyword evidence="9" id="KW-1185">Reference proteome</keyword>